<comment type="caution">
    <text evidence="1">The sequence shown here is derived from an EMBL/GenBank/DDBJ whole genome shotgun (WGS) entry which is preliminary data.</text>
</comment>
<evidence type="ECO:0008006" key="3">
    <source>
        <dbReference type="Google" id="ProtNLM"/>
    </source>
</evidence>
<evidence type="ECO:0000313" key="1">
    <source>
        <dbReference type="EMBL" id="MDM7861600.1"/>
    </source>
</evidence>
<organism evidence="1 2">
    <name type="scientific">Alteromonas arenosi</name>
    <dbReference type="NCBI Taxonomy" id="3055817"/>
    <lineage>
        <taxon>Bacteria</taxon>
        <taxon>Pseudomonadati</taxon>
        <taxon>Pseudomonadota</taxon>
        <taxon>Gammaproteobacteria</taxon>
        <taxon>Alteromonadales</taxon>
        <taxon>Alteromonadaceae</taxon>
        <taxon>Alteromonas/Salinimonas group</taxon>
        <taxon>Alteromonas</taxon>
    </lineage>
</organism>
<dbReference type="EMBL" id="JAUCBP010000011">
    <property type="protein sequence ID" value="MDM7861600.1"/>
    <property type="molecule type" value="Genomic_DNA"/>
</dbReference>
<name>A0ABT7SZL4_9ALTE</name>
<sequence length="105" mass="12011">MKIFSLVFLLLLTSHVQGEEFSYAEIAKRYPAVKLSDKQVRDATMQGECLVGLKALNFRQKTDFDPVAEWSNFRSVSLLEQFPPCQVLIMLEVAQKHVKAAHQEQ</sequence>
<accession>A0ABT7SZL4</accession>
<dbReference type="Proteomes" id="UP001234343">
    <property type="component" value="Unassembled WGS sequence"/>
</dbReference>
<keyword evidence="2" id="KW-1185">Reference proteome</keyword>
<evidence type="ECO:0000313" key="2">
    <source>
        <dbReference type="Proteomes" id="UP001234343"/>
    </source>
</evidence>
<reference evidence="1 2" key="1">
    <citation type="submission" date="2023-06" db="EMBL/GenBank/DDBJ databases">
        <title>Alteromonas sp. ASW11-36 isolated from intertidal sand.</title>
        <authorList>
            <person name="Li Y."/>
        </authorList>
    </citation>
    <scope>NUCLEOTIDE SEQUENCE [LARGE SCALE GENOMIC DNA]</scope>
    <source>
        <strain evidence="1 2">ASW11-36</strain>
    </source>
</reference>
<gene>
    <name evidence="1" type="ORF">QTP81_13450</name>
</gene>
<protein>
    <recommendedName>
        <fullName evidence="3">DUF3718 domain-containing protein</fullName>
    </recommendedName>
</protein>
<proteinExistence type="predicted"/>
<dbReference type="RefSeq" id="WP_289366225.1">
    <property type="nucleotide sequence ID" value="NZ_JAUCBP010000011.1"/>
</dbReference>